<evidence type="ECO:0000259" key="1">
    <source>
        <dbReference type="Pfam" id="PF13649"/>
    </source>
</evidence>
<protein>
    <submittedName>
        <fullName evidence="2">Methyltransferase type 11</fullName>
    </submittedName>
</protein>
<sequence length="224" mass="24496">MAADADAGALMDAVYRHQRHIYDLTRKYYLLGRDRLIARLDPGDGDTVLELGCGTGRNLIAAARRYPRTLFYGIDISSEMLDTAAANVARAGLADRIALGLGDASRYDAGDLFGRGRFDRVFFSYSLSMIPTWREALAAGSDSLAPGGRLSLVDFGRQERLPQAFRAVLFAWLRQFHVTPRADMAAELDALALRLGATATLESLYRGYAVYAELAVPVQSPATK</sequence>
<dbReference type="STRING" id="991905.SL003B_3327"/>
<dbReference type="GO" id="GO:0032259">
    <property type="term" value="P:methylation"/>
    <property type="evidence" value="ECO:0007669"/>
    <property type="project" value="UniProtKB-KW"/>
</dbReference>
<dbReference type="AlphaFoldDB" id="F2IZ26"/>
<evidence type="ECO:0000313" key="2">
    <source>
        <dbReference type="EMBL" id="ADZ71749.1"/>
    </source>
</evidence>
<dbReference type="HOGENOM" id="CLU_086922_0_0_5"/>
<reference evidence="2 3" key="1">
    <citation type="journal article" date="2011" name="J. Bacteriol.">
        <title>Complete genome sequence of Polymorphum gilvum SL003B-26A1T, a crude oil-degrading bacterium from oil-polluted saline soil.</title>
        <authorList>
            <person name="Li S.G."/>
            <person name="Tang Y.Q."/>
            <person name="Nie Y."/>
            <person name="Cai M."/>
            <person name="Wu X.L."/>
        </authorList>
    </citation>
    <scope>NUCLEOTIDE SEQUENCE [LARGE SCALE GENOMIC DNA]</scope>
    <source>
        <strain evidence="3">LMG 25793 / CGMCC 1.9160 / SL003B-26A1</strain>
    </source>
</reference>
<dbReference type="PANTHER" id="PTHR43591">
    <property type="entry name" value="METHYLTRANSFERASE"/>
    <property type="match status" value="1"/>
</dbReference>
<name>F2IZ26_POLGS</name>
<evidence type="ECO:0000313" key="3">
    <source>
        <dbReference type="Proteomes" id="UP000008130"/>
    </source>
</evidence>
<keyword evidence="3" id="KW-1185">Reference proteome</keyword>
<proteinExistence type="predicted"/>
<dbReference type="SUPFAM" id="SSF53335">
    <property type="entry name" value="S-adenosyl-L-methionine-dependent methyltransferases"/>
    <property type="match status" value="1"/>
</dbReference>
<organism evidence="2 3">
    <name type="scientific">Polymorphum gilvum (strain LMG 25793 / CGMCC 1.9160 / SL003B-26A1)</name>
    <dbReference type="NCBI Taxonomy" id="991905"/>
    <lineage>
        <taxon>Bacteria</taxon>
        <taxon>Pseudomonadati</taxon>
        <taxon>Pseudomonadota</taxon>
        <taxon>Alphaproteobacteria</taxon>
        <taxon>Rhodobacterales</taxon>
        <taxon>Paracoccaceae</taxon>
        <taxon>Polymorphum</taxon>
    </lineage>
</organism>
<feature type="domain" description="Methyltransferase" evidence="1">
    <location>
        <begin position="48"/>
        <end position="148"/>
    </location>
</feature>
<dbReference type="EMBL" id="CP002568">
    <property type="protein sequence ID" value="ADZ71749.1"/>
    <property type="molecule type" value="Genomic_DNA"/>
</dbReference>
<dbReference type="Gene3D" id="3.40.50.150">
    <property type="entry name" value="Vaccinia Virus protein VP39"/>
    <property type="match status" value="1"/>
</dbReference>
<keyword evidence="2" id="KW-0489">Methyltransferase</keyword>
<dbReference type="Pfam" id="PF13649">
    <property type="entry name" value="Methyltransf_25"/>
    <property type="match status" value="1"/>
</dbReference>
<keyword evidence="2" id="KW-0808">Transferase</keyword>
<dbReference type="GO" id="GO:0008168">
    <property type="term" value="F:methyltransferase activity"/>
    <property type="evidence" value="ECO:0007669"/>
    <property type="project" value="UniProtKB-KW"/>
</dbReference>
<dbReference type="KEGG" id="pgv:SL003B_3327"/>
<dbReference type="PANTHER" id="PTHR43591:SF24">
    <property type="entry name" value="2-METHOXY-6-POLYPRENYL-1,4-BENZOQUINOL METHYLASE, MITOCHONDRIAL"/>
    <property type="match status" value="1"/>
</dbReference>
<accession>F2IZ26</accession>
<dbReference type="RefSeq" id="WP_013654058.1">
    <property type="nucleotide sequence ID" value="NC_015259.1"/>
</dbReference>
<dbReference type="InterPro" id="IPR029063">
    <property type="entry name" value="SAM-dependent_MTases_sf"/>
</dbReference>
<dbReference type="PATRIC" id="fig|991905.3.peg.3427"/>
<dbReference type="Proteomes" id="UP000008130">
    <property type="component" value="Chromosome"/>
</dbReference>
<dbReference type="CDD" id="cd02440">
    <property type="entry name" value="AdoMet_MTases"/>
    <property type="match status" value="1"/>
</dbReference>
<gene>
    <name evidence="2" type="ordered locus">SL003B_3327</name>
</gene>
<dbReference type="InterPro" id="IPR041698">
    <property type="entry name" value="Methyltransf_25"/>
</dbReference>
<dbReference type="eggNOG" id="COG2226">
    <property type="taxonomic scope" value="Bacteria"/>
</dbReference>